<organism evidence="3 4">
    <name type="scientific">Rhamnusium bicolor</name>
    <dbReference type="NCBI Taxonomy" id="1586634"/>
    <lineage>
        <taxon>Eukaryota</taxon>
        <taxon>Metazoa</taxon>
        <taxon>Ecdysozoa</taxon>
        <taxon>Arthropoda</taxon>
        <taxon>Hexapoda</taxon>
        <taxon>Insecta</taxon>
        <taxon>Pterygota</taxon>
        <taxon>Neoptera</taxon>
        <taxon>Endopterygota</taxon>
        <taxon>Coleoptera</taxon>
        <taxon>Polyphaga</taxon>
        <taxon>Cucujiformia</taxon>
        <taxon>Chrysomeloidea</taxon>
        <taxon>Cerambycidae</taxon>
        <taxon>Lepturinae</taxon>
        <taxon>Rhagiini</taxon>
        <taxon>Rhamnusium</taxon>
    </lineage>
</organism>
<dbReference type="PANTHER" id="PTHR46599:SF6">
    <property type="entry name" value="DUAL SPECIFICITY PHOSPHATASE 26"/>
    <property type="match status" value="1"/>
</dbReference>
<evidence type="ECO:0000259" key="2">
    <source>
        <dbReference type="Pfam" id="PF13843"/>
    </source>
</evidence>
<name>A0AAV8X593_9CUCU</name>
<proteinExistence type="predicted"/>
<gene>
    <name evidence="3" type="ORF">NQ314_013599</name>
</gene>
<feature type="compositionally biased region" description="Polar residues" evidence="1">
    <location>
        <begin position="40"/>
        <end position="54"/>
    </location>
</feature>
<keyword evidence="4" id="KW-1185">Reference proteome</keyword>
<evidence type="ECO:0000313" key="4">
    <source>
        <dbReference type="Proteomes" id="UP001162156"/>
    </source>
</evidence>
<feature type="domain" description="PiggyBac transposable element-derived protein" evidence="2">
    <location>
        <begin position="118"/>
        <end position="438"/>
    </location>
</feature>
<dbReference type="InterPro" id="IPR029526">
    <property type="entry name" value="PGBD"/>
</dbReference>
<dbReference type="EMBL" id="JANEYF010003770">
    <property type="protein sequence ID" value="KAJ8934090.1"/>
    <property type="molecule type" value="Genomic_DNA"/>
</dbReference>
<accession>A0AAV8X593</accession>
<dbReference type="Pfam" id="PF13843">
    <property type="entry name" value="DDE_Tnp_1_7"/>
    <property type="match status" value="1"/>
</dbReference>
<feature type="compositionally biased region" description="Acidic residues" evidence="1">
    <location>
        <begin position="16"/>
        <end position="28"/>
    </location>
</feature>
<evidence type="ECO:0000256" key="1">
    <source>
        <dbReference type="SAM" id="MobiDB-lite"/>
    </source>
</evidence>
<feature type="region of interest" description="Disordered" evidence="1">
    <location>
        <begin position="16"/>
        <end position="95"/>
    </location>
</feature>
<feature type="compositionally biased region" description="Basic and acidic residues" evidence="1">
    <location>
        <begin position="29"/>
        <end position="39"/>
    </location>
</feature>
<protein>
    <recommendedName>
        <fullName evidence="2">PiggyBac transposable element-derived protein domain-containing protein</fullName>
    </recommendedName>
</protein>
<comment type="caution">
    <text evidence="3">The sequence shown here is derived from an EMBL/GenBank/DDBJ whole genome shotgun (WGS) entry which is preliminary data.</text>
</comment>
<sequence length="439" mass="49972">MDEKTEKQLLQWYEEIQTDEEALDTDGDLSDRPSEHNDYQTDTEQSGNEEQSGNDLDDAMDDLQDVLDDGIPKFYGKDETPWYKQKPPEPKGKTKACNIITKLPGVKNAAKQAKTIMDCWKLFISDEMIKAIVKYTNQRLDLMRSSYQRPRDCPQIDYEEILAFIGLLYMAGVKRGQHLNTGELWKSDGTAPDFFAATMSKKRFHQLVQSIRFDDATKRLETSAIDNLAPVRKTFQSFVTNCKGAYSSGFYVTIDEMLESFRGRFRFRQYIANKPAKYGIKIYALVDSRTFFTSNLEIYAGKQPEGPFQVKNDAASVVMRLIEPISKTGRNITTDNYFTSVPLAKTPVEKHRLTLIGTVRKNKPQIPRELLEVKGRPVKSSMFAYGKKPNNCLLVSYVPKPNKNVLLLSTLHNDDKINEKTGEACKPEVITDYNPTKGG</sequence>
<dbReference type="PANTHER" id="PTHR46599">
    <property type="entry name" value="PIGGYBAC TRANSPOSABLE ELEMENT-DERIVED PROTEIN 4"/>
    <property type="match status" value="1"/>
</dbReference>
<feature type="compositionally biased region" description="Acidic residues" evidence="1">
    <location>
        <begin position="55"/>
        <end position="68"/>
    </location>
</feature>
<feature type="compositionally biased region" description="Basic and acidic residues" evidence="1">
    <location>
        <begin position="75"/>
        <end position="92"/>
    </location>
</feature>
<evidence type="ECO:0000313" key="3">
    <source>
        <dbReference type="EMBL" id="KAJ8934090.1"/>
    </source>
</evidence>
<dbReference type="AlphaFoldDB" id="A0AAV8X593"/>
<reference evidence="3" key="1">
    <citation type="journal article" date="2023" name="Insect Mol. Biol.">
        <title>Genome sequencing provides insights into the evolution of gene families encoding plant cell wall-degrading enzymes in longhorned beetles.</title>
        <authorList>
            <person name="Shin N.R."/>
            <person name="Okamura Y."/>
            <person name="Kirsch R."/>
            <person name="Pauchet Y."/>
        </authorList>
    </citation>
    <scope>NUCLEOTIDE SEQUENCE</scope>
    <source>
        <strain evidence="3">RBIC_L_NR</strain>
    </source>
</reference>
<dbReference type="Proteomes" id="UP001162156">
    <property type="component" value="Unassembled WGS sequence"/>
</dbReference>